<reference evidence="2 3" key="1">
    <citation type="journal article" date="2019" name="Environ. Microbiol.">
        <title>An active ?-lactamase is a part of an orchestrated cell wall stress resistance network of Bacillus subtilis and related rhizosphere species.</title>
        <authorList>
            <person name="Bucher T."/>
            <person name="Keren-Paz A."/>
            <person name="Hausser J."/>
            <person name="Olender T."/>
            <person name="Cytryn E."/>
            <person name="Kolodkin-Gal I."/>
        </authorList>
    </citation>
    <scope>NUCLEOTIDE SEQUENCE [LARGE SCALE GENOMIC DNA]</scope>
    <source>
        <strain evidence="2 3">I4</strain>
    </source>
</reference>
<evidence type="ECO:0000313" key="2">
    <source>
        <dbReference type="EMBL" id="TKH06153.1"/>
    </source>
</evidence>
<proteinExistence type="predicted"/>
<comment type="caution">
    <text evidence="2">The sequence shown here is derived from an EMBL/GenBank/DDBJ whole genome shotgun (WGS) entry which is preliminary data.</text>
</comment>
<dbReference type="RefSeq" id="WP_137024588.1">
    <property type="nucleotide sequence ID" value="NZ_SZNT01000555.1"/>
</dbReference>
<organism evidence="2 3">
    <name type="scientific">Peribacillus simplex</name>
    <dbReference type="NCBI Taxonomy" id="1478"/>
    <lineage>
        <taxon>Bacteria</taxon>
        <taxon>Bacillati</taxon>
        <taxon>Bacillota</taxon>
        <taxon>Bacilli</taxon>
        <taxon>Bacillales</taxon>
        <taxon>Bacillaceae</taxon>
        <taxon>Peribacillus</taxon>
    </lineage>
</organism>
<feature type="compositionally biased region" description="Basic and acidic residues" evidence="1">
    <location>
        <begin position="109"/>
        <end position="124"/>
    </location>
</feature>
<feature type="region of interest" description="Disordered" evidence="1">
    <location>
        <begin position="109"/>
        <end position="136"/>
    </location>
</feature>
<dbReference type="AlphaFoldDB" id="A0A9X8ZD03"/>
<protein>
    <submittedName>
        <fullName evidence="2">Uncharacterized protein</fullName>
    </submittedName>
</protein>
<name>A0A9X8ZD03_9BACI</name>
<evidence type="ECO:0000256" key="1">
    <source>
        <dbReference type="SAM" id="MobiDB-lite"/>
    </source>
</evidence>
<evidence type="ECO:0000313" key="3">
    <source>
        <dbReference type="Proteomes" id="UP000309170"/>
    </source>
</evidence>
<dbReference type="Proteomes" id="UP000309170">
    <property type="component" value="Unassembled WGS sequence"/>
</dbReference>
<sequence>MAIFQVVYRDDEHEELITIGEISSRSDVLTVKENIYCSTLNCDCKLSYVPRGVKSAYFKKHVGHNHIDSCQHFIFTDENGRPRRVVGADYARLSSKRKRDMLKGIYKTHKETEEERQMRLDRQRAASRNKRNRVVQSGNQVVDVTVQNPTTSNNAEQLVEDGRSMPVRRRHSILDVADSDIGNNIVVIGTVIEIVNSENYGVITLKDSTDTMEFKLYLERVFYENSPINTPQMLTSIESFMEDEVEVTVSSVGEVVNRDNRKGMLVLAEEDLSFNGERLGSFIMNN</sequence>
<accession>A0A9X8ZD03</accession>
<gene>
    <name evidence="2" type="ORF">FC678_23695</name>
</gene>
<dbReference type="EMBL" id="SZNT01000555">
    <property type="protein sequence ID" value="TKH06153.1"/>
    <property type="molecule type" value="Genomic_DNA"/>
</dbReference>